<accession>A0AAN9V9M3</accession>
<dbReference type="Pfam" id="PF13862">
    <property type="entry name" value="BCCIP"/>
    <property type="match status" value="1"/>
</dbReference>
<evidence type="ECO:0000256" key="2">
    <source>
        <dbReference type="PIRNR" id="PIRNR028983"/>
    </source>
</evidence>
<dbReference type="GO" id="GO:0005634">
    <property type="term" value="C:nucleus"/>
    <property type="evidence" value="ECO:0007669"/>
    <property type="project" value="TreeGrafter"/>
</dbReference>
<comment type="caution">
    <text evidence="4">The sequence shown here is derived from an EMBL/GenBank/DDBJ whole genome shotgun (WGS) entry which is preliminary data.</text>
</comment>
<evidence type="ECO:0000313" key="4">
    <source>
        <dbReference type="EMBL" id="KAK7794158.1"/>
    </source>
</evidence>
<feature type="region of interest" description="Disordered" evidence="3">
    <location>
        <begin position="1"/>
        <end position="45"/>
    </location>
</feature>
<keyword evidence="5" id="KW-1185">Reference proteome</keyword>
<dbReference type="EMBL" id="JAZDUA010000344">
    <property type="protein sequence ID" value="KAK7794158.1"/>
    <property type="molecule type" value="Genomic_DNA"/>
</dbReference>
<sequence length="315" mass="35590">MCQSLKMAAPIKKRAVNPLDNNPLQKKDESGSSHDEGSDGEDLEGQPIQEHIQVDFEGRNPCDSDFHGIKQLLQQLFLKAHVDLSQLTDLIIGQNYVGSVVKQSANDEDDDDDDDESDANDVFGITSVINLTDKQNLECVQQLRTLLVELCDEHGSDQAITFVRTLLGDDARPVGLIINERFVNIPVQIAVPLLDSLSKEIKRAKEKKMPFNFSYFIVICKLYKMEGTTKRNKKKNKKLQSSSEELEILWSNPEEELIAKEAECFFEFSVKKESDSGLSGQWLEDDEEMTPYRRVLLVPANKLDGIIEQVKKFVA</sequence>
<dbReference type="PANTHER" id="PTHR13261">
    <property type="entry name" value="BRCA2 AND CDKN1A INTERACTING PROTEIN"/>
    <property type="match status" value="1"/>
</dbReference>
<dbReference type="PANTHER" id="PTHR13261:SF0">
    <property type="entry name" value="BRCA2 AND CDKN1A-INTERACTING PROTEIN"/>
    <property type="match status" value="1"/>
</dbReference>
<proteinExistence type="inferred from homology"/>
<dbReference type="PIRSF" id="PIRSF028983">
    <property type="entry name" value="BCP1"/>
    <property type="match status" value="1"/>
</dbReference>
<reference evidence="4 5" key="1">
    <citation type="submission" date="2024-03" db="EMBL/GenBank/DDBJ databases">
        <title>The genome assembly and annotation of the cricket Gryllus longicercus Weissman &amp; Gray.</title>
        <authorList>
            <person name="Szrajer S."/>
            <person name="Gray D."/>
            <person name="Ylla G."/>
        </authorList>
    </citation>
    <scope>NUCLEOTIDE SEQUENCE [LARGE SCALE GENOMIC DNA]</scope>
    <source>
        <strain evidence="4">DAG 2021-001</strain>
        <tissue evidence="4">Whole body minus gut</tissue>
    </source>
</reference>
<comment type="similarity">
    <text evidence="1 2">Belongs to the BCP1 family.</text>
</comment>
<feature type="compositionally biased region" description="Basic and acidic residues" evidence="3">
    <location>
        <begin position="25"/>
        <end position="37"/>
    </location>
</feature>
<gene>
    <name evidence="4" type="ORF">R5R35_005364</name>
</gene>
<dbReference type="AlphaFoldDB" id="A0AAN9V9M3"/>
<protein>
    <recommendedName>
        <fullName evidence="2">Protein BCCIP homolog</fullName>
    </recommendedName>
</protein>
<evidence type="ECO:0000256" key="3">
    <source>
        <dbReference type="SAM" id="MobiDB-lite"/>
    </source>
</evidence>
<evidence type="ECO:0000256" key="1">
    <source>
        <dbReference type="ARBA" id="ARBA00006781"/>
    </source>
</evidence>
<evidence type="ECO:0000313" key="5">
    <source>
        <dbReference type="Proteomes" id="UP001378592"/>
    </source>
</evidence>
<dbReference type="InterPro" id="IPR025602">
    <property type="entry name" value="BCP1_family"/>
</dbReference>
<name>A0AAN9V9M3_9ORTH</name>
<organism evidence="4 5">
    <name type="scientific">Gryllus longicercus</name>
    <dbReference type="NCBI Taxonomy" id="2509291"/>
    <lineage>
        <taxon>Eukaryota</taxon>
        <taxon>Metazoa</taxon>
        <taxon>Ecdysozoa</taxon>
        <taxon>Arthropoda</taxon>
        <taxon>Hexapoda</taxon>
        <taxon>Insecta</taxon>
        <taxon>Pterygota</taxon>
        <taxon>Neoptera</taxon>
        <taxon>Polyneoptera</taxon>
        <taxon>Orthoptera</taxon>
        <taxon>Ensifera</taxon>
        <taxon>Gryllidea</taxon>
        <taxon>Grylloidea</taxon>
        <taxon>Gryllidae</taxon>
        <taxon>Gryllinae</taxon>
        <taxon>Gryllus</taxon>
    </lineage>
</organism>
<dbReference type="Proteomes" id="UP001378592">
    <property type="component" value="Unassembled WGS sequence"/>
</dbReference>